<dbReference type="InterPro" id="IPR013332">
    <property type="entry name" value="KPR_N"/>
</dbReference>
<reference evidence="2 3" key="1">
    <citation type="submission" date="2019-08" db="EMBL/GenBank/DDBJ databases">
        <title>Complete genome sequence of Candidatus Uab amorphum.</title>
        <authorList>
            <person name="Shiratori T."/>
            <person name="Suzuki S."/>
            <person name="Kakizawa Y."/>
            <person name="Ishida K."/>
        </authorList>
    </citation>
    <scope>NUCLEOTIDE SEQUENCE [LARGE SCALE GENOMIC DNA]</scope>
    <source>
        <strain evidence="2 3">SRT547</strain>
    </source>
</reference>
<proteinExistence type="predicted"/>
<dbReference type="Gene3D" id="3.40.50.720">
    <property type="entry name" value="NAD(P)-binding Rossmann-like Domain"/>
    <property type="match status" value="1"/>
</dbReference>
<dbReference type="InterPro" id="IPR051402">
    <property type="entry name" value="KPR-Related"/>
</dbReference>
<dbReference type="SUPFAM" id="SSF51735">
    <property type="entry name" value="NAD(P)-binding Rossmann-fold domains"/>
    <property type="match status" value="1"/>
</dbReference>
<dbReference type="KEGG" id="uam:UABAM_05559"/>
<dbReference type="PANTHER" id="PTHR21708:SF26">
    <property type="entry name" value="2-DEHYDROPANTOATE 2-REDUCTASE"/>
    <property type="match status" value="1"/>
</dbReference>
<evidence type="ECO:0000313" key="2">
    <source>
        <dbReference type="EMBL" id="BBM87156.1"/>
    </source>
</evidence>
<dbReference type="InterPro" id="IPR036291">
    <property type="entry name" value="NAD(P)-bd_dom_sf"/>
</dbReference>
<gene>
    <name evidence="2" type="ORF">UABAM_05559</name>
</gene>
<dbReference type="EMBL" id="AP019860">
    <property type="protein sequence ID" value="BBM87156.1"/>
    <property type="molecule type" value="Genomic_DNA"/>
</dbReference>
<dbReference type="Proteomes" id="UP000326354">
    <property type="component" value="Chromosome"/>
</dbReference>
<evidence type="ECO:0000313" key="3">
    <source>
        <dbReference type="Proteomes" id="UP000326354"/>
    </source>
</evidence>
<evidence type="ECO:0000259" key="1">
    <source>
        <dbReference type="Pfam" id="PF02558"/>
    </source>
</evidence>
<sequence>MKILFYGAGVIGSLYAARLQEMGQNVSILARGQRLTDIRKHGIVLKNIMTGQETTTSIDVVEKLSPQDTYDLVVITLSKNCISEVLPILAANHSTATFLFMCNNAAGTDEMVQLLGKERIMLGFAGAGGIREDHVVNYAIVSKHKQPTTFGELNGANTPRLKQIVSMFKNAKFPVTTCSQMDAWLKTHVAEISPVANALYMCGGDNYRLAKTHKAVVYMIRAIREGYQVLQALNVPIVPSKHKLVKWVPEFVLVALAKLALNSKKATYLIGHAQAARSEMLHLANEFRTLVKKTSIATPAIDHLYTYANSGDQKKD</sequence>
<dbReference type="OrthoDB" id="9772736at2"/>
<name>A0A5S9F5S6_UABAM</name>
<keyword evidence="3" id="KW-1185">Reference proteome</keyword>
<protein>
    <submittedName>
        <fullName evidence="2">2-dehydropantoate 2-reductase</fullName>
    </submittedName>
</protein>
<dbReference type="GO" id="GO:0005737">
    <property type="term" value="C:cytoplasm"/>
    <property type="evidence" value="ECO:0007669"/>
    <property type="project" value="TreeGrafter"/>
</dbReference>
<organism evidence="2 3">
    <name type="scientific">Uabimicrobium amorphum</name>
    <dbReference type="NCBI Taxonomy" id="2596890"/>
    <lineage>
        <taxon>Bacteria</taxon>
        <taxon>Pseudomonadati</taxon>
        <taxon>Planctomycetota</taxon>
        <taxon>Candidatus Uabimicrobiia</taxon>
        <taxon>Candidatus Uabimicrobiales</taxon>
        <taxon>Candidatus Uabimicrobiaceae</taxon>
        <taxon>Candidatus Uabimicrobium</taxon>
    </lineage>
</organism>
<feature type="domain" description="Ketopantoate reductase N-terminal" evidence="1">
    <location>
        <begin position="3"/>
        <end position="154"/>
    </location>
</feature>
<dbReference type="Pfam" id="PF02558">
    <property type="entry name" value="ApbA"/>
    <property type="match status" value="1"/>
</dbReference>
<dbReference type="PANTHER" id="PTHR21708">
    <property type="entry name" value="PROBABLE 2-DEHYDROPANTOATE 2-REDUCTASE"/>
    <property type="match status" value="1"/>
</dbReference>
<accession>A0A5S9F5S6</accession>
<dbReference type="AlphaFoldDB" id="A0A5S9F5S6"/>
<dbReference type="RefSeq" id="WP_151971184.1">
    <property type="nucleotide sequence ID" value="NZ_AP019860.1"/>
</dbReference>